<dbReference type="eggNOG" id="COG1463">
    <property type="taxonomic scope" value="Bacteria"/>
</dbReference>
<feature type="domain" description="Mce/MlaD" evidence="1">
    <location>
        <begin position="39"/>
        <end position="118"/>
    </location>
</feature>
<dbReference type="InterPro" id="IPR003399">
    <property type="entry name" value="Mce/MlaD"/>
</dbReference>
<reference evidence="2 3" key="2">
    <citation type="journal article" date="2011" name="Stand. Genomic Sci.">
        <title>Complete genome sequence of Isosphaera pallida type strain (IS1B).</title>
        <authorList>
            <consortium name="US DOE Joint Genome Institute (JGI-PGF)"/>
            <person name="Goker M."/>
            <person name="Cleland D."/>
            <person name="Saunders E."/>
            <person name="Lapidus A."/>
            <person name="Nolan M."/>
            <person name="Lucas S."/>
            <person name="Hammon N."/>
            <person name="Deshpande S."/>
            <person name="Cheng J.F."/>
            <person name="Tapia R."/>
            <person name="Han C."/>
            <person name="Goodwin L."/>
            <person name="Pitluck S."/>
            <person name="Liolios K."/>
            <person name="Pagani I."/>
            <person name="Ivanova N."/>
            <person name="Mavromatis K."/>
            <person name="Pati A."/>
            <person name="Chen A."/>
            <person name="Palaniappan K."/>
            <person name="Land M."/>
            <person name="Hauser L."/>
            <person name="Chang Y.J."/>
            <person name="Jeffries C.D."/>
            <person name="Detter J.C."/>
            <person name="Beck B."/>
            <person name="Woyke T."/>
            <person name="Bristow J."/>
            <person name="Eisen J.A."/>
            <person name="Markowitz V."/>
            <person name="Hugenholtz P."/>
            <person name="Kyrpides N.C."/>
            <person name="Klenk H.P."/>
        </authorList>
    </citation>
    <scope>NUCLEOTIDE SEQUENCE [LARGE SCALE GENOMIC DNA]</scope>
    <source>
        <strain evidence="3">ATCC 43644 / DSM 9630 / IS1B</strain>
    </source>
</reference>
<evidence type="ECO:0000313" key="2">
    <source>
        <dbReference type="EMBL" id="ADV62335.1"/>
    </source>
</evidence>
<accession>E8R0Y9</accession>
<evidence type="ECO:0000313" key="3">
    <source>
        <dbReference type="Proteomes" id="UP000008631"/>
    </source>
</evidence>
<name>E8R0Y9_ISOPI</name>
<dbReference type="AlphaFoldDB" id="E8R0Y9"/>
<dbReference type="InterPro" id="IPR052336">
    <property type="entry name" value="MlaD_Phospholipid_Transporter"/>
</dbReference>
<dbReference type="RefSeq" id="WP_013564623.1">
    <property type="nucleotide sequence ID" value="NC_014962.1"/>
</dbReference>
<dbReference type="PANTHER" id="PTHR33371:SF4">
    <property type="entry name" value="INTERMEMBRANE PHOSPHOLIPID TRANSPORT SYSTEM BINDING PROTEIN MLAD"/>
    <property type="match status" value="1"/>
</dbReference>
<dbReference type="KEGG" id="ipa:Isop_1752"/>
<dbReference type="EMBL" id="CP002353">
    <property type="protein sequence ID" value="ADV62335.1"/>
    <property type="molecule type" value="Genomic_DNA"/>
</dbReference>
<dbReference type="PANTHER" id="PTHR33371">
    <property type="entry name" value="INTERMEMBRANE PHOSPHOLIPID TRANSPORT SYSTEM BINDING PROTEIN MLAD-RELATED"/>
    <property type="match status" value="1"/>
</dbReference>
<dbReference type="OrthoDB" id="260338at2"/>
<dbReference type="Proteomes" id="UP000008631">
    <property type="component" value="Chromosome"/>
</dbReference>
<proteinExistence type="predicted"/>
<dbReference type="InParanoid" id="E8R0Y9"/>
<keyword evidence="3" id="KW-1185">Reference proteome</keyword>
<dbReference type="STRING" id="575540.Isop_1752"/>
<reference key="1">
    <citation type="submission" date="2010-11" db="EMBL/GenBank/DDBJ databases">
        <title>The complete sequence of chromosome of Isophaera pallida ATCC 43644.</title>
        <authorList>
            <consortium name="US DOE Joint Genome Institute (JGI-PGF)"/>
            <person name="Lucas S."/>
            <person name="Copeland A."/>
            <person name="Lapidus A."/>
            <person name="Bruce D."/>
            <person name="Goodwin L."/>
            <person name="Pitluck S."/>
            <person name="Kyrpides N."/>
            <person name="Mavromatis K."/>
            <person name="Pagani I."/>
            <person name="Ivanova N."/>
            <person name="Saunders E."/>
            <person name="Brettin T."/>
            <person name="Detter J.C."/>
            <person name="Han C."/>
            <person name="Tapia R."/>
            <person name="Land M."/>
            <person name="Hauser L."/>
            <person name="Markowitz V."/>
            <person name="Cheng J.-F."/>
            <person name="Hugenholtz P."/>
            <person name="Woyke T."/>
            <person name="Wu D."/>
            <person name="Eisen J.A."/>
        </authorList>
    </citation>
    <scope>NUCLEOTIDE SEQUENCE</scope>
    <source>
        <strain>ATCC 43644</strain>
    </source>
</reference>
<gene>
    <name evidence="2" type="ordered locus">Isop_1752</name>
</gene>
<protein>
    <submittedName>
        <fullName evidence="2">Mammalian cell entry related domain protein</fullName>
    </submittedName>
</protein>
<evidence type="ECO:0000259" key="1">
    <source>
        <dbReference type="Pfam" id="PF02470"/>
    </source>
</evidence>
<sequence>MSERMMQFWVGLFALAAVVLFCVLLSWFGDLPNHFKEKRYVIATYRNAGGVGVGTPVYRSGIRVGEVLAIEFDSDQTADNPGDGVLVTIVLDDPRYLPRNNHRPQIGRGLLGDASIEFLNDDLIEDQSLMPTSSSPFDAPRIAGRLRPDPAQAIEVATETISKAQETLETIRKAADGIALLTGKLESAGEFVETWTQTGTKLGDIADEVKVLLDKNADQVGPTLANIRSASDRLNLLLDEENRAKVQRVLDRIDEAARGLSELQPLLVELGDTTNAPPRTQLGQTAYRLNRIASDLGLLTAALRTRDGRLDRTTTLAQLFTSSQTADNLNRMTLTITDLAANARIVLDKFSRFADKIAADPSALTRGALQRQ</sequence>
<organism evidence="2 3">
    <name type="scientific">Isosphaera pallida (strain ATCC 43644 / DSM 9630 / IS1B)</name>
    <dbReference type="NCBI Taxonomy" id="575540"/>
    <lineage>
        <taxon>Bacteria</taxon>
        <taxon>Pseudomonadati</taxon>
        <taxon>Planctomycetota</taxon>
        <taxon>Planctomycetia</taxon>
        <taxon>Isosphaerales</taxon>
        <taxon>Isosphaeraceae</taxon>
        <taxon>Isosphaera</taxon>
    </lineage>
</organism>
<dbReference type="Pfam" id="PF02470">
    <property type="entry name" value="MlaD"/>
    <property type="match status" value="1"/>
</dbReference>
<dbReference type="HOGENOM" id="CLU_749849_0_0_0"/>